<evidence type="ECO:0000313" key="2">
    <source>
        <dbReference type="EMBL" id="KAE9264447.1"/>
    </source>
</evidence>
<sequence length="33" mass="3905">MDNWKEKTEQDRTMERAKIQGIETSDAERVGHD</sequence>
<proteinExistence type="predicted"/>
<feature type="region of interest" description="Disordered" evidence="1">
    <location>
        <begin position="1"/>
        <end position="33"/>
    </location>
</feature>
<evidence type="ECO:0000313" key="3">
    <source>
        <dbReference type="Proteomes" id="UP000437068"/>
    </source>
</evidence>
<dbReference type="EMBL" id="QXGE01006860">
    <property type="protein sequence ID" value="KAE9264447.1"/>
    <property type="molecule type" value="Genomic_DNA"/>
</dbReference>
<name>A0A6A4B0X2_9STRA</name>
<organism evidence="2 3">
    <name type="scientific">Phytophthora fragariae</name>
    <dbReference type="NCBI Taxonomy" id="53985"/>
    <lineage>
        <taxon>Eukaryota</taxon>
        <taxon>Sar</taxon>
        <taxon>Stramenopiles</taxon>
        <taxon>Oomycota</taxon>
        <taxon>Peronosporomycetes</taxon>
        <taxon>Peronosporales</taxon>
        <taxon>Peronosporaceae</taxon>
        <taxon>Phytophthora</taxon>
    </lineage>
</organism>
<feature type="compositionally biased region" description="Basic and acidic residues" evidence="1">
    <location>
        <begin position="1"/>
        <end position="18"/>
    </location>
</feature>
<protein>
    <submittedName>
        <fullName evidence="2">Uncharacterized protein</fullName>
    </submittedName>
</protein>
<accession>A0A6A4B0X2</accession>
<dbReference type="AlphaFoldDB" id="A0A6A4B0X2"/>
<dbReference type="Proteomes" id="UP000437068">
    <property type="component" value="Unassembled WGS sequence"/>
</dbReference>
<gene>
    <name evidence="2" type="ORF">PF001_g31270</name>
</gene>
<comment type="caution">
    <text evidence="2">The sequence shown here is derived from an EMBL/GenBank/DDBJ whole genome shotgun (WGS) entry which is preliminary data.</text>
</comment>
<feature type="non-terminal residue" evidence="2">
    <location>
        <position position="33"/>
    </location>
</feature>
<evidence type="ECO:0000256" key="1">
    <source>
        <dbReference type="SAM" id="MobiDB-lite"/>
    </source>
</evidence>
<reference evidence="2 3" key="1">
    <citation type="submission" date="2018-08" db="EMBL/GenBank/DDBJ databases">
        <title>Genomic investigation of the strawberry pathogen Phytophthora fragariae indicates pathogenicity is determined by transcriptional variation in three key races.</title>
        <authorList>
            <person name="Adams T.M."/>
            <person name="Armitage A.D."/>
            <person name="Sobczyk M.K."/>
            <person name="Bates H.J."/>
            <person name="Dunwell J.M."/>
            <person name="Nellist C.F."/>
            <person name="Harrison R.J."/>
        </authorList>
    </citation>
    <scope>NUCLEOTIDE SEQUENCE [LARGE SCALE GENOMIC DNA]</scope>
    <source>
        <strain evidence="2 3">A4</strain>
    </source>
</reference>